<evidence type="ECO:0000256" key="1">
    <source>
        <dbReference type="SAM" id="MobiDB-lite"/>
    </source>
</evidence>
<feature type="region of interest" description="Disordered" evidence="1">
    <location>
        <begin position="117"/>
        <end position="147"/>
    </location>
</feature>
<accession>A0ABN0YIH7</accession>
<proteinExistence type="predicted"/>
<dbReference type="RefSeq" id="WP_344021663.1">
    <property type="nucleotide sequence ID" value="NZ_BAAABX010000017.1"/>
</dbReference>
<name>A0ABN0YIH7_9ACTN</name>
<dbReference type="EMBL" id="BAAABX010000017">
    <property type="protein sequence ID" value="GAA0396624.1"/>
    <property type="molecule type" value="Genomic_DNA"/>
</dbReference>
<comment type="caution">
    <text evidence="2">The sequence shown here is derived from an EMBL/GenBank/DDBJ whole genome shotgun (WGS) entry which is preliminary data.</text>
</comment>
<keyword evidence="3" id="KW-1185">Reference proteome</keyword>
<dbReference type="InterPro" id="IPR008799">
    <property type="entry name" value="Pseudomon_AvrD"/>
</dbReference>
<reference evidence="2 3" key="1">
    <citation type="journal article" date="2019" name="Int. J. Syst. Evol. Microbiol.">
        <title>The Global Catalogue of Microorganisms (GCM) 10K type strain sequencing project: providing services to taxonomists for standard genome sequencing and annotation.</title>
        <authorList>
            <consortium name="The Broad Institute Genomics Platform"/>
            <consortium name="The Broad Institute Genome Sequencing Center for Infectious Disease"/>
            <person name="Wu L."/>
            <person name="Ma J."/>
        </authorList>
    </citation>
    <scope>NUCLEOTIDE SEQUENCE [LARGE SCALE GENOMIC DNA]</scope>
    <source>
        <strain evidence="2 3">JCM 4788</strain>
    </source>
</reference>
<evidence type="ECO:0000313" key="2">
    <source>
        <dbReference type="EMBL" id="GAA0396624.1"/>
    </source>
</evidence>
<gene>
    <name evidence="2" type="ORF">GCM10010357_17180</name>
</gene>
<sequence>MNQSLLLFDSFDACLGPGESRFFGSGYTRVSQHLDHIVSYGSTAPGAEIHAWATLDYPRDWSRKSAAPQLRPHVSSIDVLLLAVTLCEVHLSTAHGLTPDQLGRAWLRSADVRAGSRPHETLSDFPVRGRLADSRPAPDGEPGPLHSTYDCRVGGLRARCVLVHERGARTGGDRPDAHVFGSVTDVLGPAGSRVYGAAHKAHRHVAGDVAVDLTHRRVRARQRLVRRADAPPVRHGLEAAYAPSVTLVDGLVGAAQLAQALLYAQDGLDRAGSNTLWMRRMTIGTDTPVRPVDGPFDVRARATHNRLLSWDGGLWRTTDCAVDDFRGIHGSFSVAHRLPAHRAA</sequence>
<protein>
    <submittedName>
        <fullName evidence="2">AvrD family protein</fullName>
    </submittedName>
</protein>
<organism evidence="2 3">
    <name type="scientific">Streptomyces luteireticuli</name>
    <dbReference type="NCBI Taxonomy" id="173858"/>
    <lineage>
        <taxon>Bacteria</taxon>
        <taxon>Bacillati</taxon>
        <taxon>Actinomycetota</taxon>
        <taxon>Actinomycetes</taxon>
        <taxon>Kitasatosporales</taxon>
        <taxon>Streptomycetaceae</taxon>
        <taxon>Streptomyces</taxon>
    </lineage>
</organism>
<dbReference type="Pfam" id="PF05655">
    <property type="entry name" value="AvrD"/>
    <property type="match status" value="1"/>
</dbReference>
<evidence type="ECO:0000313" key="3">
    <source>
        <dbReference type="Proteomes" id="UP001500879"/>
    </source>
</evidence>
<dbReference type="Proteomes" id="UP001500879">
    <property type="component" value="Unassembled WGS sequence"/>
</dbReference>